<sequence length="119" mass="13598">MELESLDWVVFHSSAKTKPDEYILEALQIYRKELEDERLSAILQQGEGGSYNPFDGPILPPYGAPYDEVEADVLEYLYLLIQTGLECSDKVLQSIPLHIRNTYFLSNDNSFAKKLRAVI</sequence>
<gene>
    <name evidence="1" type="ORF">LCGC14_0303580</name>
</gene>
<name>A0A0F9U6Y9_9ZZZZ</name>
<proteinExistence type="predicted"/>
<dbReference type="AlphaFoldDB" id="A0A0F9U6Y9"/>
<accession>A0A0F9U6Y9</accession>
<dbReference type="EMBL" id="LAZR01000191">
    <property type="protein sequence ID" value="KKN83092.1"/>
    <property type="molecule type" value="Genomic_DNA"/>
</dbReference>
<comment type="caution">
    <text evidence="1">The sequence shown here is derived from an EMBL/GenBank/DDBJ whole genome shotgun (WGS) entry which is preliminary data.</text>
</comment>
<reference evidence="1" key="1">
    <citation type="journal article" date="2015" name="Nature">
        <title>Complex archaea that bridge the gap between prokaryotes and eukaryotes.</title>
        <authorList>
            <person name="Spang A."/>
            <person name="Saw J.H."/>
            <person name="Jorgensen S.L."/>
            <person name="Zaremba-Niedzwiedzka K."/>
            <person name="Martijn J."/>
            <person name="Lind A.E."/>
            <person name="van Eijk R."/>
            <person name="Schleper C."/>
            <person name="Guy L."/>
            <person name="Ettema T.J."/>
        </authorList>
    </citation>
    <scope>NUCLEOTIDE SEQUENCE</scope>
</reference>
<evidence type="ECO:0000313" key="1">
    <source>
        <dbReference type="EMBL" id="KKN83092.1"/>
    </source>
</evidence>
<protein>
    <submittedName>
        <fullName evidence="1">Uncharacterized protein</fullName>
    </submittedName>
</protein>
<organism evidence="1">
    <name type="scientific">marine sediment metagenome</name>
    <dbReference type="NCBI Taxonomy" id="412755"/>
    <lineage>
        <taxon>unclassified sequences</taxon>
        <taxon>metagenomes</taxon>
        <taxon>ecological metagenomes</taxon>
    </lineage>
</organism>